<keyword evidence="5" id="KW-1185">Reference proteome</keyword>
<dbReference type="EMBL" id="CP010802">
    <property type="protein sequence ID" value="ALC15664.1"/>
    <property type="molecule type" value="Genomic_DNA"/>
</dbReference>
<proteinExistence type="inferred from homology"/>
<dbReference type="Proteomes" id="UP000057158">
    <property type="component" value="Chromosome"/>
</dbReference>
<name>A0A0M4D101_9BACT</name>
<dbReference type="InterPro" id="IPR058531">
    <property type="entry name" value="Baseplate_J_M"/>
</dbReference>
<dbReference type="Pfam" id="PF26079">
    <property type="entry name" value="Baseplate_J_C"/>
    <property type="match status" value="1"/>
</dbReference>
<dbReference type="OrthoDB" id="7565172at2"/>
<evidence type="ECO:0000256" key="1">
    <source>
        <dbReference type="ARBA" id="ARBA00038087"/>
    </source>
</evidence>
<dbReference type="Pfam" id="PF26078">
    <property type="entry name" value="Baseplate_J_M"/>
    <property type="match status" value="1"/>
</dbReference>
<protein>
    <submittedName>
        <fullName evidence="4">Baseplate J-like protein</fullName>
    </submittedName>
</protein>
<evidence type="ECO:0000259" key="3">
    <source>
        <dbReference type="Pfam" id="PF26079"/>
    </source>
</evidence>
<dbReference type="PANTHER" id="PTHR37829">
    <property type="entry name" value="PHAGE-LIKE ELEMENT PBSX PROTEIN XKDT"/>
    <property type="match status" value="1"/>
</dbReference>
<evidence type="ECO:0000313" key="5">
    <source>
        <dbReference type="Proteomes" id="UP000057158"/>
    </source>
</evidence>
<evidence type="ECO:0000313" key="4">
    <source>
        <dbReference type="EMBL" id="ALC15664.1"/>
    </source>
</evidence>
<feature type="domain" description="Baseplate J-like central" evidence="2">
    <location>
        <begin position="100"/>
        <end position="168"/>
    </location>
</feature>
<dbReference type="PANTHER" id="PTHR37829:SF3">
    <property type="entry name" value="PROTEIN JAYE-RELATED"/>
    <property type="match status" value="1"/>
</dbReference>
<comment type="similarity">
    <text evidence="1">Belongs to the Mu gp47/PBSX XkdT family.</text>
</comment>
<dbReference type="RefSeq" id="WP_053549851.1">
    <property type="nucleotide sequence ID" value="NZ_CP010802.1"/>
</dbReference>
<evidence type="ECO:0000259" key="2">
    <source>
        <dbReference type="Pfam" id="PF26078"/>
    </source>
</evidence>
<dbReference type="AlphaFoldDB" id="A0A0M4D101"/>
<dbReference type="PATRIC" id="fig|1603606.3.peg.962"/>
<dbReference type="InterPro" id="IPR058530">
    <property type="entry name" value="Baseplate_J-like_C"/>
</dbReference>
<dbReference type="STRING" id="1603606.DSOUD_0877"/>
<reference evidence="4 5" key="1">
    <citation type="submission" date="2015-07" db="EMBL/GenBank/DDBJ databases">
        <title>Isolation and Genomic Characterization of a Novel Halophilic Metal-Reducing Deltaproteobacterium from the Deep Subsurface.</title>
        <authorList>
            <person name="Badalamenti J.P."/>
            <person name="Summers Z.M."/>
            <person name="Gralnick J.A."/>
            <person name="Bond D.R."/>
        </authorList>
    </citation>
    <scope>NUCLEOTIDE SEQUENCE [LARGE SCALE GENOMIC DNA]</scope>
    <source>
        <strain evidence="4 5">WTL</strain>
    </source>
</reference>
<gene>
    <name evidence="4" type="ORF">DSOUD_0877</name>
</gene>
<dbReference type="KEGG" id="des:DSOUD_0877"/>
<organism evidence="4 5">
    <name type="scientific">Desulfuromonas soudanensis</name>
    <dbReference type="NCBI Taxonomy" id="1603606"/>
    <lineage>
        <taxon>Bacteria</taxon>
        <taxon>Pseudomonadati</taxon>
        <taxon>Thermodesulfobacteriota</taxon>
        <taxon>Desulfuromonadia</taxon>
        <taxon>Desulfuromonadales</taxon>
        <taxon>Desulfuromonadaceae</taxon>
        <taxon>Desulfuromonas</taxon>
    </lineage>
</organism>
<feature type="domain" description="Baseplate J-like C-terminal" evidence="3">
    <location>
        <begin position="199"/>
        <end position="260"/>
    </location>
</feature>
<dbReference type="InterPro" id="IPR052399">
    <property type="entry name" value="Phage_Baseplate_Assmbl_Protein"/>
</dbReference>
<sequence length="260" mass="28103">MQWQKGFDELLAQILADYANQFPGVDLSPGSLVFIKSACTASAVWGIYQHQQYIYRQIFADTSDTENLEHHCQDVGIVRLAGETDAALLERYQTKRRNPPAGGNQYDYVQWARAVEGVRLAWSYPRARGNGTVDVVVLADAVLTGDEIPTQVLLDAVLAYIDPRRPAGMASPDPVLIFAPTPLVTDVTMSTVGLNVDVAQIKADIEAYLATFVPGQILYLTQLAAIALANGAVDASVTAPAAAVIPVNYEMIRPGVVNVT</sequence>
<accession>A0A0M4D101</accession>